<protein>
    <submittedName>
        <fullName evidence="1">Uncharacterized protein</fullName>
    </submittedName>
</protein>
<organism evidence="1 2">
    <name type="scientific">Edwardsiella piscicida</name>
    <dbReference type="NCBI Taxonomy" id="1263550"/>
    <lineage>
        <taxon>Bacteria</taxon>
        <taxon>Pseudomonadati</taxon>
        <taxon>Pseudomonadota</taxon>
        <taxon>Gammaproteobacteria</taxon>
        <taxon>Enterobacterales</taxon>
        <taxon>Hafniaceae</taxon>
        <taxon>Edwardsiella</taxon>
    </lineage>
</organism>
<dbReference type="AlphaFoldDB" id="A0AAU8PA77"/>
<reference evidence="1 2" key="1">
    <citation type="journal article" date="2009" name="PLoS ONE">
        <title>Genome sequence of the versatile fish pathogen Edwardsiella tarda provides insights into its adaptation to broad host ranges and intracellular niches.</title>
        <authorList>
            <person name="Wang Q."/>
            <person name="Yang M."/>
            <person name="Xiao J."/>
            <person name="Wu H."/>
            <person name="Wang X."/>
            <person name="Lv Y."/>
            <person name="Xu L."/>
            <person name="Zheng H."/>
            <person name="Wang S."/>
            <person name="Zhao G."/>
            <person name="Liu Q."/>
            <person name="Zhang Y."/>
        </authorList>
    </citation>
    <scope>NUCLEOTIDE SEQUENCE [LARGE SCALE GENOMIC DNA]</scope>
    <source>
        <strain evidence="2">EIB202 / CCTCC M208068</strain>
    </source>
</reference>
<name>A0AAU8PA77_EDWPI</name>
<evidence type="ECO:0000313" key="1">
    <source>
        <dbReference type="EMBL" id="ACY84012.1"/>
    </source>
</evidence>
<proteinExistence type="predicted"/>
<dbReference type="EMBL" id="CP001135">
    <property type="protein sequence ID" value="ACY84012.1"/>
    <property type="molecule type" value="Genomic_DNA"/>
</dbReference>
<sequence length="44" mass="5412">MKLYKSNRLFLLYYLYRTHFSLTEDGEHPQKVLCQLRNDVDSYI</sequence>
<evidence type="ECO:0000313" key="2">
    <source>
        <dbReference type="Proteomes" id="UP000002634"/>
    </source>
</evidence>
<dbReference type="KEGG" id="etr:ETAE_1167"/>
<dbReference type="Proteomes" id="UP000002634">
    <property type="component" value="Chromosome"/>
</dbReference>
<accession>A0AAU8PA77</accession>
<gene>
    <name evidence="1" type="ordered locus">ETAE_1167</name>
</gene>
<keyword evidence="2" id="KW-1185">Reference proteome</keyword>